<evidence type="ECO:0000313" key="2">
    <source>
        <dbReference type="Proteomes" id="UP000198034"/>
    </source>
</evidence>
<comment type="caution">
    <text evidence="1">The sequence shown here is derived from an EMBL/GenBank/DDBJ whole genome shotgun (WGS) entry which is preliminary data.</text>
</comment>
<evidence type="ECO:0000313" key="1">
    <source>
        <dbReference type="EMBL" id="OWP75947.1"/>
    </source>
</evidence>
<dbReference type="AlphaFoldDB" id="A0A246G977"/>
<dbReference type="Proteomes" id="UP000198034">
    <property type="component" value="Unassembled WGS sequence"/>
</dbReference>
<reference evidence="1 2" key="1">
    <citation type="journal article" date="2017" name="Infect. Genet. Evol.">
        <title>Comparative genome analysis of fish pathogen Flavobacterium columnare reveals extensive sequence diversity within the species.</title>
        <authorList>
            <person name="Kayansamruaj P."/>
            <person name="Dong H.T."/>
            <person name="Hirono I."/>
            <person name="Kondo H."/>
            <person name="Senapin S."/>
            <person name="Rodkhum C."/>
        </authorList>
    </citation>
    <scope>NUCLEOTIDE SEQUENCE [LARGE SCALE GENOMIC DNA]</scope>
    <source>
        <strain evidence="1 2">1214</strain>
    </source>
</reference>
<name>A0A246G977_9FLAO</name>
<accession>A0A246G977</accession>
<proteinExistence type="predicted"/>
<dbReference type="EMBL" id="MTCY01000033">
    <property type="protein sequence ID" value="OWP75947.1"/>
    <property type="molecule type" value="Genomic_DNA"/>
</dbReference>
<gene>
    <name evidence="1" type="ORF">BWK62_10840</name>
</gene>
<protein>
    <submittedName>
        <fullName evidence="1">Uncharacterized protein</fullName>
    </submittedName>
</protein>
<organism evidence="1 2">
    <name type="scientific">Flavobacterium columnare</name>
    <dbReference type="NCBI Taxonomy" id="996"/>
    <lineage>
        <taxon>Bacteria</taxon>
        <taxon>Pseudomonadati</taxon>
        <taxon>Bacteroidota</taxon>
        <taxon>Flavobacteriia</taxon>
        <taxon>Flavobacteriales</taxon>
        <taxon>Flavobacteriaceae</taxon>
        <taxon>Flavobacterium</taxon>
    </lineage>
</organism>
<sequence>MFSFLKKKINLPEFNFIKSYSEKDKYFVRVKKWNWINTNEICLFEKDFNGNIKTITLDYWFQEMFLDADGQKTISEYLYILVKQFRNSKMEIPKDLDKFMIETLVSLKTDLNAIEFCETPTEIKIEYKNPIKE</sequence>